<dbReference type="EMBL" id="CP040463">
    <property type="protein sequence ID" value="QCT93898.1"/>
    <property type="molecule type" value="Genomic_DNA"/>
</dbReference>
<reference evidence="2 3" key="1">
    <citation type="submission" date="2019-05" db="EMBL/GenBank/DDBJ databases">
        <title>A comparative analysis of the Nautiliaceae.</title>
        <authorList>
            <person name="Grosche A."/>
            <person name="Smedile F."/>
            <person name="Vetriani C."/>
        </authorList>
    </citation>
    <scope>NUCLEOTIDE SEQUENCE [LARGE SCALE GENOMIC DNA]</scope>
    <source>
        <strain evidence="2 3">TB-2</strain>
    </source>
</reference>
<dbReference type="RefSeq" id="WP_138322868.1">
    <property type="nucleotide sequence ID" value="NZ_CP040463.1"/>
</dbReference>
<name>A0ABX5V6K2_9BACT</name>
<accession>A0ABX5V6K2</accession>
<dbReference type="Proteomes" id="UP000306825">
    <property type="component" value="Chromosome"/>
</dbReference>
<dbReference type="SUPFAM" id="SSF53448">
    <property type="entry name" value="Nucleotide-diphospho-sugar transferases"/>
    <property type="match status" value="1"/>
</dbReference>
<dbReference type="CDD" id="cd00761">
    <property type="entry name" value="Glyco_tranf_GTA_type"/>
    <property type="match status" value="1"/>
</dbReference>
<evidence type="ECO:0000313" key="2">
    <source>
        <dbReference type="EMBL" id="QCT93898.1"/>
    </source>
</evidence>
<gene>
    <name evidence="2" type="ORF">FE773_01485</name>
</gene>
<dbReference type="PANTHER" id="PTHR43685">
    <property type="entry name" value="GLYCOSYLTRANSFERASE"/>
    <property type="match status" value="1"/>
</dbReference>
<dbReference type="InterPro" id="IPR001173">
    <property type="entry name" value="Glyco_trans_2-like"/>
</dbReference>
<sequence length="248" mass="30208">MKIGIILATYNRDKLLLNTIRSIENQTYKNYLICVVDDGSKIPVKSFLKENEKLKIITLPQNRGNNFARNEALNYLKNKVDFITIIDDDDEFKENAFEEFVKDYKQFKKDWFVYKVEDKNTKKVLSRFKAYGEWDYLWYMWRIKFFKDGQHFFNTKLIDENIKFTNEFKNGQEWYFWIHLNTKTKMFVSDKVLAKKEYLSSGLSNNKNEKEYKQKFYFKKYVMKKLGYSLIKWQILKGIYEITKFFTK</sequence>
<protein>
    <submittedName>
        <fullName evidence="2">Glycosyltransferase family 2 protein</fullName>
    </submittedName>
</protein>
<keyword evidence="3" id="KW-1185">Reference proteome</keyword>
<organism evidence="2 3">
    <name type="scientific">Caminibacter mediatlanticus TB-2</name>
    <dbReference type="NCBI Taxonomy" id="391592"/>
    <lineage>
        <taxon>Bacteria</taxon>
        <taxon>Pseudomonadati</taxon>
        <taxon>Campylobacterota</taxon>
        <taxon>Epsilonproteobacteria</taxon>
        <taxon>Nautiliales</taxon>
        <taxon>Nautiliaceae</taxon>
        <taxon>Caminibacter</taxon>
    </lineage>
</organism>
<dbReference type="Gene3D" id="3.90.550.10">
    <property type="entry name" value="Spore Coat Polysaccharide Biosynthesis Protein SpsA, Chain A"/>
    <property type="match status" value="1"/>
</dbReference>
<evidence type="ECO:0000259" key="1">
    <source>
        <dbReference type="Pfam" id="PF00535"/>
    </source>
</evidence>
<dbReference type="PANTHER" id="PTHR43685:SF2">
    <property type="entry name" value="GLYCOSYLTRANSFERASE 2-LIKE DOMAIN-CONTAINING PROTEIN"/>
    <property type="match status" value="1"/>
</dbReference>
<proteinExistence type="predicted"/>
<dbReference type="InterPro" id="IPR050834">
    <property type="entry name" value="Glycosyltransf_2"/>
</dbReference>
<feature type="domain" description="Glycosyltransferase 2-like" evidence="1">
    <location>
        <begin position="5"/>
        <end position="140"/>
    </location>
</feature>
<evidence type="ECO:0000313" key="3">
    <source>
        <dbReference type="Proteomes" id="UP000306825"/>
    </source>
</evidence>
<dbReference type="InterPro" id="IPR029044">
    <property type="entry name" value="Nucleotide-diphossugar_trans"/>
</dbReference>
<dbReference type="Pfam" id="PF00535">
    <property type="entry name" value="Glycos_transf_2"/>
    <property type="match status" value="1"/>
</dbReference>